<dbReference type="AlphaFoldDB" id="A0ABD0LLN5"/>
<protein>
    <recommendedName>
        <fullName evidence="8">G-protein coupled receptors family 1 profile domain-containing protein</fullName>
    </recommendedName>
</protein>
<dbReference type="Pfam" id="PF00001">
    <property type="entry name" value="7tm_1"/>
    <property type="match status" value="1"/>
</dbReference>
<gene>
    <name evidence="9" type="ORF">BaRGS_00008480</name>
</gene>
<dbReference type="InterPro" id="IPR017452">
    <property type="entry name" value="GPCR_Rhodpsn_7TM"/>
</dbReference>
<dbReference type="InterPro" id="IPR000276">
    <property type="entry name" value="GPCR_Rhodpsn"/>
</dbReference>
<keyword evidence="4 7" id="KW-0472">Membrane</keyword>
<evidence type="ECO:0000313" key="9">
    <source>
        <dbReference type="EMBL" id="KAK7500257.1"/>
    </source>
</evidence>
<name>A0ABD0LLN5_9CAEN</name>
<dbReference type="PANTHER" id="PTHR46641">
    <property type="entry name" value="FMRFAMIDE RECEPTOR-RELATED"/>
    <property type="match status" value="1"/>
</dbReference>
<keyword evidence="2 5" id="KW-0812">Transmembrane</keyword>
<evidence type="ECO:0000256" key="4">
    <source>
        <dbReference type="ARBA" id="ARBA00023136"/>
    </source>
</evidence>
<feature type="transmembrane region" description="Helical" evidence="7">
    <location>
        <begin position="421"/>
        <end position="444"/>
    </location>
</feature>
<feature type="transmembrane region" description="Helical" evidence="7">
    <location>
        <begin position="85"/>
        <end position="107"/>
    </location>
</feature>
<dbReference type="Proteomes" id="UP001519460">
    <property type="component" value="Unassembled WGS sequence"/>
</dbReference>
<evidence type="ECO:0000313" key="10">
    <source>
        <dbReference type="Proteomes" id="UP001519460"/>
    </source>
</evidence>
<organism evidence="9 10">
    <name type="scientific">Batillaria attramentaria</name>
    <dbReference type="NCBI Taxonomy" id="370345"/>
    <lineage>
        <taxon>Eukaryota</taxon>
        <taxon>Metazoa</taxon>
        <taxon>Spiralia</taxon>
        <taxon>Lophotrochozoa</taxon>
        <taxon>Mollusca</taxon>
        <taxon>Gastropoda</taxon>
        <taxon>Caenogastropoda</taxon>
        <taxon>Sorbeoconcha</taxon>
        <taxon>Cerithioidea</taxon>
        <taxon>Batillariidae</taxon>
        <taxon>Batillaria</taxon>
    </lineage>
</organism>
<feature type="compositionally biased region" description="Polar residues" evidence="6">
    <location>
        <begin position="347"/>
        <end position="365"/>
    </location>
</feature>
<evidence type="ECO:0000256" key="7">
    <source>
        <dbReference type="SAM" id="Phobius"/>
    </source>
</evidence>
<reference evidence="9 10" key="1">
    <citation type="journal article" date="2023" name="Sci. Data">
        <title>Genome assembly of the Korean intertidal mud-creeper Batillaria attramentaria.</title>
        <authorList>
            <person name="Patra A.K."/>
            <person name="Ho P.T."/>
            <person name="Jun S."/>
            <person name="Lee S.J."/>
            <person name="Kim Y."/>
            <person name="Won Y.J."/>
        </authorList>
    </citation>
    <scope>NUCLEOTIDE SEQUENCE [LARGE SCALE GENOMIC DNA]</scope>
    <source>
        <strain evidence="9">Wonlab-2016</strain>
    </source>
</reference>
<feature type="region of interest" description="Disordered" evidence="6">
    <location>
        <begin position="271"/>
        <end position="319"/>
    </location>
</feature>
<keyword evidence="5" id="KW-0675">Receptor</keyword>
<dbReference type="InterPro" id="IPR052954">
    <property type="entry name" value="GPCR-Ligand_Int"/>
</dbReference>
<evidence type="ECO:0000256" key="6">
    <source>
        <dbReference type="SAM" id="MobiDB-lite"/>
    </source>
</evidence>
<keyword evidence="5" id="KW-0807">Transducer</keyword>
<keyword evidence="10" id="KW-1185">Reference proteome</keyword>
<comment type="subcellular location">
    <subcellularLocation>
        <location evidence="1">Membrane</location>
    </subcellularLocation>
</comment>
<dbReference type="PRINTS" id="PR00237">
    <property type="entry name" value="GPCRRHODOPSN"/>
</dbReference>
<sequence>MTLLDCLNDTNSSSHGNGSGAGVDEEVDVYIKMVAEEVKHYIMDHGIPVVSGLGLLGNFLALVVLTKEKLHKTLSKMEISAHIGLIALAVSDLLFCMLVLFVTVLPLKEAYEAGEVLVYYHLISGGLITVFIITSTWLIVVMAAERYVAVCHPLKARNLISLTRTRAYVITLFVLCPLCTIPVFLERRIQSVECWDGRLVYRVVEADPENVAVRRIVWALFFDFVPCFALIYFNTCLIWKIRKAKQLRDKMAPHQSSSACMHSNSTSVRRFRWDRSNTNSPDRGGLRGSDSNKALVGSSRHQNGLESSSHDHSHSGVNSVELHPREMQLCKQNGTTLVKNSPRAPFNISTPRRSPGSQRGQTRQQRVISGKRRFSDNALNSVTATLVAVVLTFLILVSPWELLKFGLQSSTSPMDRYKVDIALYLTNFMQVLNFSFNFVLYCVVNKSFRHTLSNIFCCRTCQDG</sequence>
<evidence type="ECO:0000256" key="1">
    <source>
        <dbReference type="ARBA" id="ARBA00004370"/>
    </source>
</evidence>
<dbReference type="EMBL" id="JACVVK020000038">
    <property type="protein sequence ID" value="KAK7500257.1"/>
    <property type="molecule type" value="Genomic_DNA"/>
</dbReference>
<dbReference type="PROSITE" id="PS00237">
    <property type="entry name" value="G_PROTEIN_RECEP_F1_1"/>
    <property type="match status" value="1"/>
</dbReference>
<evidence type="ECO:0000256" key="5">
    <source>
        <dbReference type="RuleBase" id="RU000688"/>
    </source>
</evidence>
<feature type="transmembrane region" description="Helical" evidence="7">
    <location>
        <begin position="46"/>
        <end position="65"/>
    </location>
</feature>
<feature type="transmembrane region" description="Helical" evidence="7">
    <location>
        <begin position="216"/>
        <end position="241"/>
    </location>
</feature>
<dbReference type="SUPFAM" id="SSF81321">
    <property type="entry name" value="Family A G protein-coupled receptor-like"/>
    <property type="match status" value="1"/>
</dbReference>
<accession>A0ABD0LLN5</accession>
<feature type="region of interest" description="Disordered" evidence="6">
    <location>
        <begin position="340"/>
        <end position="365"/>
    </location>
</feature>
<dbReference type="GO" id="GO:0016020">
    <property type="term" value="C:membrane"/>
    <property type="evidence" value="ECO:0007669"/>
    <property type="project" value="UniProtKB-SubCell"/>
</dbReference>
<keyword evidence="3 7" id="KW-1133">Transmembrane helix</keyword>
<dbReference type="PROSITE" id="PS50262">
    <property type="entry name" value="G_PROTEIN_RECEP_F1_2"/>
    <property type="match status" value="1"/>
</dbReference>
<feature type="transmembrane region" description="Helical" evidence="7">
    <location>
        <begin position="165"/>
        <end position="185"/>
    </location>
</feature>
<proteinExistence type="inferred from homology"/>
<feature type="domain" description="G-protein coupled receptors family 1 profile" evidence="8">
    <location>
        <begin position="57"/>
        <end position="441"/>
    </location>
</feature>
<comment type="caution">
    <text evidence="9">The sequence shown here is derived from an EMBL/GenBank/DDBJ whole genome shotgun (WGS) entry which is preliminary data.</text>
</comment>
<dbReference type="GO" id="GO:0004930">
    <property type="term" value="F:G protein-coupled receptor activity"/>
    <property type="evidence" value="ECO:0007669"/>
    <property type="project" value="UniProtKB-KW"/>
</dbReference>
<evidence type="ECO:0000256" key="2">
    <source>
        <dbReference type="ARBA" id="ARBA00022692"/>
    </source>
</evidence>
<dbReference type="CDD" id="cd14978">
    <property type="entry name" value="7tmA_FMRFamide_R-like"/>
    <property type="match status" value="1"/>
</dbReference>
<evidence type="ECO:0000256" key="3">
    <source>
        <dbReference type="ARBA" id="ARBA00022989"/>
    </source>
</evidence>
<comment type="similarity">
    <text evidence="5">Belongs to the G-protein coupled receptor 1 family.</text>
</comment>
<dbReference type="PANTHER" id="PTHR46641:SF2">
    <property type="entry name" value="FMRFAMIDE RECEPTOR"/>
    <property type="match status" value="1"/>
</dbReference>
<feature type="transmembrane region" description="Helical" evidence="7">
    <location>
        <begin position="378"/>
        <end position="401"/>
    </location>
</feature>
<evidence type="ECO:0000259" key="8">
    <source>
        <dbReference type="PROSITE" id="PS50262"/>
    </source>
</evidence>
<dbReference type="Gene3D" id="1.20.1070.10">
    <property type="entry name" value="Rhodopsin 7-helix transmembrane proteins"/>
    <property type="match status" value="2"/>
</dbReference>
<keyword evidence="5" id="KW-0297">G-protein coupled receptor</keyword>
<feature type="transmembrane region" description="Helical" evidence="7">
    <location>
        <begin position="119"/>
        <end position="144"/>
    </location>
</feature>